<evidence type="ECO:0000313" key="3">
    <source>
        <dbReference type="EMBL" id="KAF6136917.1"/>
    </source>
</evidence>
<gene>
    <name evidence="3" type="ORF">GIB67_025751</name>
</gene>
<dbReference type="GO" id="GO:0035598">
    <property type="term" value="F:tRNA (N(6)-L-threonylcarbamoyladenosine(37)-C(2))-methylthiotransferase activity"/>
    <property type="evidence" value="ECO:0007669"/>
    <property type="project" value="TreeGrafter"/>
</dbReference>
<dbReference type="SUPFAM" id="SSF102114">
    <property type="entry name" value="Radical SAM enzymes"/>
    <property type="match status" value="1"/>
</dbReference>
<sequence length="239" mass="26867">FLAIQYCGTAATILAEMCWECGGEGHEVYLLNRKTFPVLDHTKVIKNNFIEILLINVSCLGACTYSKTKHARGHLGSYTIEIFVEHVKNVTADGVKDIWISSEDTGAYVHDIGIKLLLQQIRLLPQQLKLLLHQAQTSSLLAHTFRITKFRLLLRKATTPFILEHLKEIVEVLCHPCVYLFLHVPVQSGSDYALALMNREYTVGWFKTVVDSLYQLVLEMSIATAIISGFPGKTGEDFS</sequence>
<dbReference type="InterPro" id="IPR023404">
    <property type="entry name" value="rSAM_horseshoe"/>
</dbReference>
<dbReference type="OrthoDB" id="1730074at2759"/>
<protein>
    <recommendedName>
        <fullName evidence="2">Radical SAM core domain-containing protein</fullName>
    </recommendedName>
</protein>
<proteinExistence type="predicted"/>
<name>A0A7J7L2W2_9MAGN</name>
<dbReference type="InterPro" id="IPR058240">
    <property type="entry name" value="rSAM_sf"/>
</dbReference>
<accession>A0A7J7L2W2</accession>
<comment type="caution">
    <text evidence="3">The sequence shown here is derived from an EMBL/GenBank/DDBJ whole genome shotgun (WGS) entry which is preliminary data.</text>
</comment>
<dbReference type="InterPro" id="IPR007197">
    <property type="entry name" value="rSAM"/>
</dbReference>
<reference evidence="3 4" key="1">
    <citation type="journal article" date="2020" name="IScience">
        <title>Genome Sequencing of the Endangered Kingdonia uniflora (Circaeasteraceae, Ranunculales) Reveals Potential Mechanisms of Evolutionary Specialization.</title>
        <authorList>
            <person name="Sun Y."/>
            <person name="Deng T."/>
            <person name="Zhang A."/>
            <person name="Moore M.J."/>
            <person name="Landis J.B."/>
            <person name="Lin N."/>
            <person name="Zhang H."/>
            <person name="Zhang X."/>
            <person name="Huang J."/>
            <person name="Zhang X."/>
            <person name="Sun H."/>
            <person name="Wang H."/>
        </authorList>
    </citation>
    <scope>NUCLEOTIDE SEQUENCE [LARGE SCALE GENOMIC DNA]</scope>
    <source>
        <strain evidence="3">TB1705</strain>
        <tissue evidence="3">Leaf</tissue>
    </source>
</reference>
<dbReference type="Gene3D" id="3.80.30.20">
    <property type="entry name" value="tm_1862 like domain"/>
    <property type="match status" value="1"/>
</dbReference>
<dbReference type="Proteomes" id="UP000541444">
    <property type="component" value="Unassembled WGS sequence"/>
</dbReference>
<dbReference type="GO" id="GO:0005783">
    <property type="term" value="C:endoplasmic reticulum"/>
    <property type="evidence" value="ECO:0007669"/>
    <property type="project" value="TreeGrafter"/>
</dbReference>
<dbReference type="GO" id="GO:0051536">
    <property type="term" value="F:iron-sulfur cluster binding"/>
    <property type="evidence" value="ECO:0007669"/>
    <property type="project" value="InterPro"/>
</dbReference>
<dbReference type="Pfam" id="PF04055">
    <property type="entry name" value="Radical_SAM"/>
    <property type="match status" value="1"/>
</dbReference>
<evidence type="ECO:0000313" key="4">
    <source>
        <dbReference type="Proteomes" id="UP000541444"/>
    </source>
</evidence>
<dbReference type="EMBL" id="JACGCM010002667">
    <property type="protein sequence ID" value="KAF6136917.1"/>
    <property type="molecule type" value="Genomic_DNA"/>
</dbReference>
<dbReference type="AlphaFoldDB" id="A0A7J7L2W2"/>
<dbReference type="PANTHER" id="PTHR11918:SF45">
    <property type="entry name" value="THREONYLCARBAMOYLADENOSINE TRNA METHYLTHIOTRANSFERASE"/>
    <property type="match status" value="1"/>
</dbReference>
<feature type="non-terminal residue" evidence="3">
    <location>
        <position position="1"/>
    </location>
</feature>
<dbReference type="PANTHER" id="PTHR11918">
    <property type="entry name" value="RADICAL SAM PROTEINS"/>
    <property type="match status" value="1"/>
</dbReference>
<keyword evidence="4" id="KW-1185">Reference proteome</keyword>
<feature type="domain" description="Radical SAM core" evidence="2">
    <location>
        <begin position="58"/>
        <end position="238"/>
    </location>
</feature>
<evidence type="ECO:0000256" key="1">
    <source>
        <dbReference type="ARBA" id="ARBA00022679"/>
    </source>
</evidence>
<evidence type="ECO:0000259" key="2">
    <source>
        <dbReference type="Pfam" id="PF04055"/>
    </source>
</evidence>
<keyword evidence="1" id="KW-0808">Transferase</keyword>
<organism evidence="3 4">
    <name type="scientific">Kingdonia uniflora</name>
    <dbReference type="NCBI Taxonomy" id="39325"/>
    <lineage>
        <taxon>Eukaryota</taxon>
        <taxon>Viridiplantae</taxon>
        <taxon>Streptophyta</taxon>
        <taxon>Embryophyta</taxon>
        <taxon>Tracheophyta</taxon>
        <taxon>Spermatophyta</taxon>
        <taxon>Magnoliopsida</taxon>
        <taxon>Ranunculales</taxon>
        <taxon>Circaeasteraceae</taxon>
        <taxon>Kingdonia</taxon>
    </lineage>
</organism>